<reference evidence="2" key="1">
    <citation type="submission" date="2022-01" db="EMBL/GenBank/DDBJ databases">
        <authorList>
            <person name="King R."/>
        </authorList>
    </citation>
    <scope>NUCLEOTIDE SEQUENCE</scope>
</reference>
<reference evidence="2" key="2">
    <citation type="submission" date="2022-10" db="EMBL/GenBank/DDBJ databases">
        <authorList>
            <consortium name="ENA_rothamsted_submissions"/>
            <consortium name="culmorum"/>
            <person name="King R."/>
        </authorList>
    </citation>
    <scope>NUCLEOTIDE SEQUENCE</scope>
</reference>
<evidence type="ECO:0000313" key="3">
    <source>
        <dbReference type="Proteomes" id="UP001153620"/>
    </source>
</evidence>
<sequence>MQSWLILLIFFTLTSVKAYDVYRNIQKEYGYLEHLERQNEISTLLNEMNEDMDFGLEFDAWDSNKEPKYKL</sequence>
<dbReference type="Proteomes" id="UP001153620">
    <property type="component" value="Chromosome 2"/>
</dbReference>
<evidence type="ECO:0000256" key="1">
    <source>
        <dbReference type="SAM" id="SignalP"/>
    </source>
</evidence>
<feature type="chain" id="PRO_5040320398" evidence="1">
    <location>
        <begin position="19"/>
        <end position="71"/>
    </location>
</feature>
<name>A0A9N9WSH0_9DIPT</name>
<gene>
    <name evidence="2" type="ORF">CHIRRI_LOCUS5339</name>
</gene>
<dbReference type="EMBL" id="OU895878">
    <property type="protein sequence ID" value="CAG9802428.1"/>
    <property type="molecule type" value="Genomic_DNA"/>
</dbReference>
<organism evidence="2 3">
    <name type="scientific">Chironomus riparius</name>
    <dbReference type="NCBI Taxonomy" id="315576"/>
    <lineage>
        <taxon>Eukaryota</taxon>
        <taxon>Metazoa</taxon>
        <taxon>Ecdysozoa</taxon>
        <taxon>Arthropoda</taxon>
        <taxon>Hexapoda</taxon>
        <taxon>Insecta</taxon>
        <taxon>Pterygota</taxon>
        <taxon>Neoptera</taxon>
        <taxon>Endopterygota</taxon>
        <taxon>Diptera</taxon>
        <taxon>Nematocera</taxon>
        <taxon>Chironomoidea</taxon>
        <taxon>Chironomidae</taxon>
        <taxon>Chironominae</taxon>
        <taxon>Chironomus</taxon>
    </lineage>
</organism>
<protein>
    <submittedName>
        <fullName evidence="2">Uncharacterized protein</fullName>
    </submittedName>
</protein>
<evidence type="ECO:0000313" key="2">
    <source>
        <dbReference type="EMBL" id="CAG9802428.1"/>
    </source>
</evidence>
<dbReference type="AlphaFoldDB" id="A0A9N9WSH0"/>
<feature type="signal peptide" evidence="1">
    <location>
        <begin position="1"/>
        <end position="18"/>
    </location>
</feature>
<accession>A0A9N9WSH0</accession>
<proteinExistence type="predicted"/>
<keyword evidence="1" id="KW-0732">Signal</keyword>
<keyword evidence="3" id="KW-1185">Reference proteome</keyword>